<keyword evidence="1" id="KW-0472">Membrane</keyword>
<keyword evidence="1" id="KW-1133">Transmembrane helix</keyword>
<proteinExistence type="predicted"/>
<dbReference type="OrthoDB" id="2580011at2759"/>
<dbReference type="EMBL" id="ML976064">
    <property type="protein sequence ID" value="KAF1940378.1"/>
    <property type="molecule type" value="Genomic_DNA"/>
</dbReference>
<evidence type="ECO:0000256" key="1">
    <source>
        <dbReference type="SAM" id="Phobius"/>
    </source>
</evidence>
<accession>A0A6A5SL74</accession>
<dbReference type="Proteomes" id="UP000800038">
    <property type="component" value="Unassembled WGS sequence"/>
</dbReference>
<evidence type="ECO:0000313" key="3">
    <source>
        <dbReference type="EMBL" id="KAF1940378.1"/>
    </source>
</evidence>
<feature type="domain" description="DUF2231" evidence="2">
    <location>
        <begin position="3"/>
        <end position="160"/>
    </location>
</feature>
<keyword evidence="1" id="KW-0812">Transmembrane</keyword>
<gene>
    <name evidence="3" type="ORF">EJ02DRAFT_456106</name>
</gene>
<feature type="transmembrane region" description="Helical" evidence="1">
    <location>
        <begin position="97"/>
        <end position="117"/>
    </location>
</feature>
<sequence>MSHPTHPATVHFPITTTLLTGGLDAMYFLSTYAPTSTAVASTFKMLDIAIPPSMFPILSYYTTILTLLFSAPAVATGVYELMPVIKRDGFSSKKAQVGALHALINDVTVVGALYNWWSRRSTPGFTPSNENVLISALVALPATLFAAYLGGSLVYVYGMGFGGGQTKAKARAKKGQ</sequence>
<dbReference type="InterPro" id="IPR019251">
    <property type="entry name" value="DUF2231_TM"/>
</dbReference>
<feature type="transmembrane region" description="Helical" evidence="1">
    <location>
        <begin position="132"/>
        <end position="157"/>
    </location>
</feature>
<evidence type="ECO:0000259" key="2">
    <source>
        <dbReference type="Pfam" id="PF09990"/>
    </source>
</evidence>
<keyword evidence="4" id="KW-1185">Reference proteome</keyword>
<name>A0A6A5SL74_9PLEO</name>
<organism evidence="3 4">
    <name type="scientific">Clathrospora elynae</name>
    <dbReference type="NCBI Taxonomy" id="706981"/>
    <lineage>
        <taxon>Eukaryota</taxon>
        <taxon>Fungi</taxon>
        <taxon>Dikarya</taxon>
        <taxon>Ascomycota</taxon>
        <taxon>Pezizomycotina</taxon>
        <taxon>Dothideomycetes</taxon>
        <taxon>Pleosporomycetidae</taxon>
        <taxon>Pleosporales</taxon>
        <taxon>Diademaceae</taxon>
        <taxon>Clathrospora</taxon>
    </lineage>
</organism>
<feature type="transmembrane region" description="Helical" evidence="1">
    <location>
        <begin position="60"/>
        <end position="85"/>
    </location>
</feature>
<protein>
    <recommendedName>
        <fullName evidence="2">DUF2231 domain-containing protein</fullName>
    </recommendedName>
</protein>
<evidence type="ECO:0000313" key="4">
    <source>
        <dbReference type="Proteomes" id="UP000800038"/>
    </source>
</evidence>
<dbReference type="Pfam" id="PF09990">
    <property type="entry name" value="DUF2231"/>
    <property type="match status" value="1"/>
</dbReference>
<dbReference type="AlphaFoldDB" id="A0A6A5SL74"/>
<reference evidence="3" key="1">
    <citation type="journal article" date="2020" name="Stud. Mycol.">
        <title>101 Dothideomycetes genomes: a test case for predicting lifestyles and emergence of pathogens.</title>
        <authorList>
            <person name="Haridas S."/>
            <person name="Albert R."/>
            <person name="Binder M."/>
            <person name="Bloem J."/>
            <person name="Labutti K."/>
            <person name="Salamov A."/>
            <person name="Andreopoulos B."/>
            <person name="Baker S."/>
            <person name="Barry K."/>
            <person name="Bills G."/>
            <person name="Bluhm B."/>
            <person name="Cannon C."/>
            <person name="Castanera R."/>
            <person name="Culley D."/>
            <person name="Daum C."/>
            <person name="Ezra D."/>
            <person name="Gonzalez J."/>
            <person name="Henrissat B."/>
            <person name="Kuo A."/>
            <person name="Liang C."/>
            <person name="Lipzen A."/>
            <person name="Lutzoni F."/>
            <person name="Magnuson J."/>
            <person name="Mondo S."/>
            <person name="Nolan M."/>
            <person name="Ohm R."/>
            <person name="Pangilinan J."/>
            <person name="Park H.-J."/>
            <person name="Ramirez L."/>
            <person name="Alfaro M."/>
            <person name="Sun H."/>
            <person name="Tritt A."/>
            <person name="Yoshinaga Y."/>
            <person name="Zwiers L.-H."/>
            <person name="Turgeon B."/>
            <person name="Goodwin S."/>
            <person name="Spatafora J."/>
            <person name="Crous P."/>
            <person name="Grigoriev I."/>
        </authorList>
    </citation>
    <scope>NUCLEOTIDE SEQUENCE</scope>
    <source>
        <strain evidence="3">CBS 161.51</strain>
    </source>
</reference>